<dbReference type="AlphaFoldDB" id="A0A9X2KJG5"/>
<dbReference type="EMBL" id="JALHBS010000104">
    <property type="protein sequence ID" value="MCP3056652.1"/>
    <property type="molecule type" value="Genomic_DNA"/>
</dbReference>
<dbReference type="InterPro" id="IPR056596">
    <property type="entry name" value="FLAD1_M"/>
</dbReference>
<feature type="domain" description="MoaB/Mog" evidence="1">
    <location>
        <begin position="9"/>
        <end position="171"/>
    </location>
</feature>
<accession>A0A9X2KJG5</accession>
<name>A0A9X2KJG5_9HYPH</name>
<dbReference type="PANTHER" id="PTHR13939:SF0">
    <property type="entry name" value="NMN AMIDOHYDROLASE-LIKE PROTEIN YFAY"/>
    <property type="match status" value="1"/>
</dbReference>
<gene>
    <name evidence="2" type="ORF">MJ956_16085</name>
</gene>
<protein>
    <submittedName>
        <fullName evidence="2">Competence/damage-inducible protein A</fullName>
    </submittedName>
</protein>
<dbReference type="Pfam" id="PF00994">
    <property type="entry name" value="MoCF_biosynth"/>
    <property type="match status" value="1"/>
</dbReference>
<dbReference type="InterPro" id="IPR050101">
    <property type="entry name" value="CinA"/>
</dbReference>
<organism evidence="2 3">
    <name type="scientific">Aurantimonas marianensis</name>
    <dbReference type="NCBI Taxonomy" id="2920428"/>
    <lineage>
        <taxon>Bacteria</taxon>
        <taxon>Pseudomonadati</taxon>
        <taxon>Pseudomonadota</taxon>
        <taxon>Alphaproteobacteria</taxon>
        <taxon>Hyphomicrobiales</taxon>
        <taxon>Aurantimonadaceae</taxon>
        <taxon>Aurantimonas</taxon>
    </lineage>
</organism>
<reference evidence="2" key="1">
    <citation type="submission" date="2022-03" db="EMBL/GenBank/DDBJ databases">
        <title>Aurantimonas Liuensis sp. Nov., isolated from the hadal seawater of the Mariana Trench.</title>
        <authorList>
            <person name="Liu R."/>
        </authorList>
    </citation>
    <scope>NUCLEOTIDE SEQUENCE</scope>
    <source>
        <strain evidence="2">LRZ36</strain>
    </source>
</reference>
<dbReference type="SUPFAM" id="SSF53218">
    <property type="entry name" value="Molybdenum cofactor biosynthesis proteins"/>
    <property type="match status" value="1"/>
</dbReference>
<dbReference type="Pfam" id="PF24102">
    <property type="entry name" value="FLAD1_M"/>
    <property type="match status" value="1"/>
</dbReference>
<dbReference type="CDD" id="cd00885">
    <property type="entry name" value="cinA"/>
    <property type="match status" value="1"/>
</dbReference>
<evidence type="ECO:0000259" key="1">
    <source>
        <dbReference type="SMART" id="SM00852"/>
    </source>
</evidence>
<keyword evidence="3" id="KW-1185">Reference proteome</keyword>
<dbReference type="InterPro" id="IPR036425">
    <property type="entry name" value="MoaB/Mog-like_dom_sf"/>
</dbReference>
<dbReference type="PANTHER" id="PTHR13939">
    <property type="entry name" value="NICOTINAMIDE-NUCLEOTIDE AMIDOHYDROLASE PNCC"/>
    <property type="match status" value="1"/>
</dbReference>
<comment type="caution">
    <text evidence="2">The sequence shown here is derived from an EMBL/GenBank/DDBJ whole genome shotgun (WGS) entry which is preliminary data.</text>
</comment>
<proteinExistence type="predicted"/>
<sequence>MTPTPATAAMLAIGDELLSGRTKDRNIAHLAEVLTVAGIDLKEVRIVGDEPHIIADTLNTLRRSYDYVFTSGGIGPTHDDITADAVGAAFGLAVGEHPEALRRLAENYAARGMEFTEARRRMARTPEGADLIDNPVSVAPGFRLDNVFVMAGVPAVFQAMLGQVIETLPAGQAIGSTAFACPYGEGDIGDPLRLLAKEHPAVVIGSYPKFDGASYSTEIVIRSRDRAALDAAAEAVKTMLAELGRDHPAPAL</sequence>
<dbReference type="RefSeq" id="WP_253965455.1">
    <property type="nucleotide sequence ID" value="NZ_JALHBS010000104.1"/>
</dbReference>
<dbReference type="InterPro" id="IPR001453">
    <property type="entry name" value="MoaB/Mog_dom"/>
</dbReference>
<dbReference type="Proteomes" id="UP001155220">
    <property type="component" value="Unassembled WGS sequence"/>
</dbReference>
<evidence type="ECO:0000313" key="2">
    <source>
        <dbReference type="EMBL" id="MCP3056652.1"/>
    </source>
</evidence>
<dbReference type="SMART" id="SM00852">
    <property type="entry name" value="MoCF_biosynth"/>
    <property type="match status" value="1"/>
</dbReference>
<dbReference type="Gene3D" id="3.40.980.10">
    <property type="entry name" value="MoaB/Mog-like domain"/>
    <property type="match status" value="1"/>
</dbReference>
<evidence type="ECO:0000313" key="3">
    <source>
        <dbReference type="Proteomes" id="UP001155220"/>
    </source>
</evidence>